<organism evidence="1 2">
    <name type="scientific">Mytilus coruscus</name>
    <name type="common">Sea mussel</name>
    <dbReference type="NCBI Taxonomy" id="42192"/>
    <lineage>
        <taxon>Eukaryota</taxon>
        <taxon>Metazoa</taxon>
        <taxon>Spiralia</taxon>
        <taxon>Lophotrochozoa</taxon>
        <taxon>Mollusca</taxon>
        <taxon>Bivalvia</taxon>
        <taxon>Autobranchia</taxon>
        <taxon>Pteriomorphia</taxon>
        <taxon>Mytilida</taxon>
        <taxon>Mytiloidea</taxon>
        <taxon>Mytilidae</taxon>
        <taxon>Mytilinae</taxon>
        <taxon>Mytilus</taxon>
    </lineage>
</organism>
<dbReference type="AlphaFoldDB" id="A0A6J8ET55"/>
<dbReference type="OrthoDB" id="6141573at2759"/>
<evidence type="ECO:0000313" key="1">
    <source>
        <dbReference type="EMBL" id="CAC5422321.1"/>
    </source>
</evidence>
<dbReference type="Proteomes" id="UP000507470">
    <property type="component" value="Unassembled WGS sequence"/>
</dbReference>
<evidence type="ECO:0008006" key="3">
    <source>
        <dbReference type="Google" id="ProtNLM"/>
    </source>
</evidence>
<evidence type="ECO:0000313" key="2">
    <source>
        <dbReference type="Proteomes" id="UP000507470"/>
    </source>
</evidence>
<gene>
    <name evidence="1" type="ORF">MCOR_54375</name>
</gene>
<name>A0A6J8ET55_MYTCO</name>
<protein>
    <recommendedName>
        <fullName evidence="3">Integrase catalytic domain-containing protein</fullName>
    </recommendedName>
</protein>
<sequence>MFHHTQLLACVITDERHENTYVSLYCVCLCVELCPLDGPFAVVRTDPAPGFQALVNDELLRRHKITIKVGRVKNKSKNPVADNATQELEDEILRQDPNTRFISPLSLTLSIARLNSRIRNRVLSAREMWTQHDQFSNNQIPLTDQSLIQRQYEFRKLQRNF</sequence>
<accession>A0A6J8ET55</accession>
<keyword evidence="2" id="KW-1185">Reference proteome</keyword>
<reference evidence="1 2" key="1">
    <citation type="submission" date="2020-06" db="EMBL/GenBank/DDBJ databases">
        <authorList>
            <person name="Li R."/>
            <person name="Bekaert M."/>
        </authorList>
    </citation>
    <scope>NUCLEOTIDE SEQUENCE [LARGE SCALE GENOMIC DNA]</scope>
    <source>
        <strain evidence="2">wild</strain>
    </source>
</reference>
<dbReference type="EMBL" id="CACVKT020009546">
    <property type="protein sequence ID" value="CAC5422321.1"/>
    <property type="molecule type" value="Genomic_DNA"/>
</dbReference>
<proteinExistence type="predicted"/>